<accession>A0A3S5A0Y4</accession>
<dbReference type="Proteomes" id="UP000784294">
    <property type="component" value="Unassembled WGS sequence"/>
</dbReference>
<feature type="compositionally biased region" description="Basic and acidic residues" evidence="1">
    <location>
        <begin position="155"/>
        <end position="171"/>
    </location>
</feature>
<comment type="caution">
    <text evidence="2">The sequence shown here is derived from an EMBL/GenBank/DDBJ whole genome shotgun (WGS) entry which is preliminary data.</text>
</comment>
<feature type="compositionally biased region" description="Polar residues" evidence="1">
    <location>
        <begin position="24"/>
        <end position="41"/>
    </location>
</feature>
<sequence length="207" mass="22657">MGRGNQRGITPTDNYRQLPPDPSGFQQMSSGMEPSESASELSRSDPDRRLPSAGPVYSSGPQEPSEHSLGRNSRPELIETQTPDCSIPIVWGDGSSGLDPRCYGQQQPSTEMHGSLASNPQTQPARQPPGVHRQQQKPSPQPGRMIENGESSGYADRDGNRKEYNSYDGRDYSSGGSLMTVIFIRVNLVKIPINLTEHRSKSSIYLA</sequence>
<dbReference type="AlphaFoldDB" id="A0A3S5A0Y4"/>
<keyword evidence="3" id="KW-1185">Reference proteome</keyword>
<feature type="compositionally biased region" description="Basic and acidic residues" evidence="1">
    <location>
        <begin position="64"/>
        <end position="77"/>
    </location>
</feature>
<name>A0A3S5A0Y4_9PLAT</name>
<evidence type="ECO:0000256" key="1">
    <source>
        <dbReference type="SAM" id="MobiDB-lite"/>
    </source>
</evidence>
<proteinExistence type="predicted"/>
<reference evidence="2" key="1">
    <citation type="submission" date="2018-11" db="EMBL/GenBank/DDBJ databases">
        <authorList>
            <consortium name="Pathogen Informatics"/>
        </authorList>
    </citation>
    <scope>NUCLEOTIDE SEQUENCE</scope>
</reference>
<evidence type="ECO:0000313" key="2">
    <source>
        <dbReference type="EMBL" id="VEL11992.1"/>
    </source>
</evidence>
<feature type="compositionally biased region" description="Polar residues" evidence="1">
    <location>
        <begin position="104"/>
        <end position="125"/>
    </location>
</feature>
<evidence type="ECO:0000313" key="3">
    <source>
        <dbReference type="Proteomes" id="UP000784294"/>
    </source>
</evidence>
<organism evidence="2 3">
    <name type="scientific">Protopolystoma xenopodis</name>
    <dbReference type="NCBI Taxonomy" id="117903"/>
    <lineage>
        <taxon>Eukaryota</taxon>
        <taxon>Metazoa</taxon>
        <taxon>Spiralia</taxon>
        <taxon>Lophotrochozoa</taxon>
        <taxon>Platyhelminthes</taxon>
        <taxon>Monogenea</taxon>
        <taxon>Polyopisthocotylea</taxon>
        <taxon>Polystomatidea</taxon>
        <taxon>Polystomatidae</taxon>
        <taxon>Protopolystoma</taxon>
    </lineage>
</organism>
<protein>
    <submittedName>
        <fullName evidence="2">Uncharacterized protein</fullName>
    </submittedName>
</protein>
<feature type="region of interest" description="Disordered" evidence="1">
    <location>
        <begin position="1"/>
        <end position="171"/>
    </location>
</feature>
<dbReference type="EMBL" id="CAAALY010013457">
    <property type="protein sequence ID" value="VEL11992.1"/>
    <property type="molecule type" value="Genomic_DNA"/>
</dbReference>
<gene>
    <name evidence="2" type="ORF">PXEA_LOCUS5432</name>
</gene>